<evidence type="ECO:0000313" key="15">
    <source>
        <dbReference type="EMBL" id="RXJ61551.1"/>
    </source>
</evidence>
<keyword evidence="10 12" id="KW-0472">Membrane</keyword>
<dbReference type="SUPFAM" id="SSF56935">
    <property type="entry name" value="Porins"/>
    <property type="match status" value="1"/>
</dbReference>
<protein>
    <recommendedName>
        <fullName evidence="14">TonB-dependent receptor-like beta-barrel domain-containing protein</fullName>
    </recommendedName>
</protein>
<keyword evidence="2 12" id="KW-0813">Transport</keyword>
<dbReference type="InterPro" id="IPR039426">
    <property type="entry name" value="TonB-dep_rcpt-like"/>
</dbReference>
<evidence type="ECO:0000256" key="4">
    <source>
        <dbReference type="ARBA" id="ARBA00022496"/>
    </source>
</evidence>
<evidence type="ECO:0000256" key="3">
    <source>
        <dbReference type="ARBA" id="ARBA00022452"/>
    </source>
</evidence>
<keyword evidence="3 12" id="KW-1134">Transmembrane beta strand</keyword>
<keyword evidence="4" id="KW-0410">Iron transport</keyword>
<sequence length="718" mass="81679">MNKYICTILLSNSLLLCSELAPVTITGTAIDSLTMQDIDPLKEKNEISSKGIELFGDKSKSSVYKTLDIDPSLVIESQDAYGLAPTKARSRGVDSNFMAMTLEGVPNYSIRPIGPRQNIYDLENLETIEYYTGALTPNTGNSVGSKAGLINLIFKRPTNIPQGTISLTTGEDDFYKAFVRADSGLINKYYKFFISMSRADAQKWKGKGDLGPKKNFVLGVTSSNENFPFEIFYTHNEQKRHDFKGLTYEQTKDLDKYYNEDYQSSDPNSKDYYDYWKDDSEYNDLQFSLRKGCFSADCLLKLYGSKYEETSEEGDGIGEVDAKRVGILFSTNYKIDKLNIENGIWMERGWLEKHVEKVSTTKQRDHLGWKWLNENHGPSEMVSPYLMAKTNFGDLKVEAGLKYFYYKEAANDTYLGNNSYSNYDDAVSNGTIAPGGEIGENRYRAWLPTLGLKYKINDTLEAFAKWGKGYQRPYRYSFAAQYAANKNGLRDKLLAQGKSLKSVVESWEMETSNMFDIGIRKYFDNAEVTTSFFYNIHDNLLSSAYDPQLGVDYLQNIGKAVIYGMQIQSNIEPTENLSLFINPAITYSEVKEDINYSDTKYSLKGNEVPETPRFTLKMGAAYQLNKHIFSVKGRYIGERYADIENEEKIDDYTTVDLTYGYNFKNVLFAKELSFQLSFLNIFDEKYISSIGSVDILEDTTSYYVGAPRSITFNIKGVF</sequence>
<accession>A0A4Q0Y015</accession>
<dbReference type="PROSITE" id="PS52016">
    <property type="entry name" value="TONB_DEPENDENT_REC_3"/>
    <property type="match status" value="1"/>
</dbReference>
<evidence type="ECO:0000256" key="9">
    <source>
        <dbReference type="ARBA" id="ARBA00023077"/>
    </source>
</evidence>
<feature type="signal peptide" evidence="13">
    <location>
        <begin position="1"/>
        <end position="21"/>
    </location>
</feature>
<dbReference type="PROSITE" id="PS01156">
    <property type="entry name" value="TONB_DEPENDENT_REC_2"/>
    <property type="match status" value="1"/>
</dbReference>
<dbReference type="InterPro" id="IPR010917">
    <property type="entry name" value="TonB_rcpt_CS"/>
</dbReference>
<name>A0A4Q0Y015_9BACT</name>
<comment type="similarity">
    <text evidence="12">Belongs to the TonB-dependent receptor family.</text>
</comment>
<dbReference type="AlphaFoldDB" id="A0A4Q0Y015"/>
<organism evidence="15 16">
    <name type="scientific">Halarcobacter anaerophilus</name>
    <dbReference type="NCBI Taxonomy" id="877500"/>
    <lineage>
        <taxon>Bacteria</taxon>
        <taxon>Pseudomonadati</taxon>
        <taxon>Campylobacterota</taxon>
        <taxon>Epsilonproteobacteria</taxon>
        <taxon>Campylobacterales</taxon>
        <taxon>Arcobacteraceae</taxon>
        <taxon>Halarcobacter</taxon>
    </lineage>
</organism>
<feature type="chain" id="PRO_5020255359" description="TonB-dependent receptor-like beta-barrel domain-containing protein" evidence="13">
    <location>
        <begin position="22"/>
        <end position="718"/>
    </location>
</feature>
<dbReference type="OrthoDB" id="593427at2"/>
<evidence type="ECO:0000256" key="2">
    <source>
        <dbReference type="ARBA" id="ARBA00022448"/>
    </source>
</evidence>
<dbReference type="RefSeq" id="WP_044419314.1">
    <property type="nucleotide sequence ID" value="NZ_CP041070.1"/>
</dbReference>
<dbReference type="GO" id="GO:0009279">
    <property type="term" value="C:cell outer membrane"/>
    <property type="evidence" value="ECO:0007669"/>
    <property type="project" value="UniProtKB-SubCell"/>
</dbReference>
<dbReference type="EMBL" id="PDKO01000014">
    <property type="protein sequence ID" value="RXJ61551.1"/>
    <property type="molecule type" value="Genomic_DNA"/>
</dbReference>
<dbReference type="Gene3D" id="2.40.170.20">
    <property type="entry name" value="TonB-dependent receptor, beta-barrel domain"/>
    <property type="match status" value="1"/>
</dbReference>
<evidence type="ECO:0000256" key="12">
    <source>
        <dbReference type="PROSITE-ProRule" id="PRU01360"/>
    </source>
</evidence>
<keyword evidence="9" id="KW-0798">TonB box</keyword>
<dbReference type="PANTHER" id="PTHR32552:SF68">
    <property type="entry name" value="FERRICHROME OUTER MEMBRANE TRANSPORTER_PHAGE RECEPTOR"/>
    <property type="match status" value="1"/>
</dbReference>
<dbReference type="InterPro" id="IPR036942">
    <property type="entry name" value="Beta-barrel_TonB_sf"/>
</dbReference>
<keyword evidence="6 13" id="KW-0732">Signal</keyword>
<dbReference type="Pfam" id="PF00593">
    <property type="entry name" value="TonB_dep_Rec_b-barrel"/>
    <property type="match status" value="1"/>
</dbReference>
<dbReference type="Proteomes" id="UP000290191">
    <property type="component" value="Unassembled WGS sequence"/>
</dbReference>
<proteinExistence type="inferred from homology"/>
<dbReference type="InterPro" id="IPR000531">
    <property type="entry name" value="Beta-barrel_TonB"/>
</dbReference>
<keyword evidence="8" id="KW-0406">Ion transport</keyword>
<evidence type="ECO:0000256" key="10">
    <source>
        <dbReference type="ARBA" id="ARBA00023136"/>
    </source>
</evidence>
<dbReference type="GO" id="GO:0015344">
    <property type="term" value="F:siderophore uptake transmembrane transporter activity"/>
    <property type="evidence" value="ECO:0007669"/>
    <property type="project" value="TreeGrafter"/>
</dbReference>
<evidence type="ECO:0000256" key="13">
    <source>
        <dbReference type="SAM" id="SignalP"/>
    </source>
</evidence>
<keyword evidence="11 12" id="KW-0998">Cell outer membrane</keyword>
<dbReference type="PANTHER" id="PTHR32552">
    <property type="entry name" value="FERRICHROME IRON RECEPTOR-RELATED"/>
    <property type="match status" value="1"/>
</dbReference>
<evidence type="ECO:0000256" key="5">
    <source>
        <dbReference type="ARBA" id="ARBA00022692"/>
    </source>
</evidence>
<dbReference type="STRING" id="877500.GCA_000935065_03217"/>
<comment type="subcellular location">
    <subcellularLocation>
        <location evidence="1 12">Cell outer membrane</location>
        <topology evidence="1 12">Multi-pass membrane protein</topology>
    </subcellularLocation>
</comment>
<keyword evidence="5 12" id="KW-0812">Transmembrane</keyword>
<keyword evidence="16" id="KW-1185">Reference proteome</keyword>
<evidence type="ECO:0000256" key="7">
    <source>
        <dbReference type="ARBA" id="ARBA00023004"/>
    </source>
</evidence>
<evidence type="ECO:0000256" key="8">
    <source>
        <dbReference type="ARBA" id="ARBA00023065"/>
    </source>
</evidence>
<comment type="caution">
    <text evidence="15">The sequence shown here is derived from an EMBL/GenBank/DDBJ whole genome shotgun (WGS) entry which is preliminary data.</text>
</comment>
<evidence type="ECO:0000313" key="16">
    <source>
        <dbReference type="Proteomes" id="UP000290191"/>
    </source>
</evidence>
<evidence type="ECO:0000256" key="6">
    <source>
        <dbReference type="ARBA" id="ARBA00022729"/>
    </source>
</evidence>
<feature type="domain" description="TonB-dependent receptor-like beta-barrel" evidence="14">
    <location>
        <begin position="228"/>
        <end position="680"/>
    </location>
</feature>
<evidence type="ECO:0000259" key="14">
    <source>
        <dbReference type="Pfam" id="PF00593"/>
    </source>
</evidence>
<reference evidence="15 16" key="1">
    <citation type="submission" date="2017-10" db="EMBL/GenBank/DDBJ databases">
        <title>Genomics of the genus Arcobacter.</title>
        <authorList>
            <person name="Perez-Cataluna A."/>
            <person name="Figueras M.J."/>
        </authorList>
    </citation>
    <scope>NUCLEOTIDE SEQUENCE [LARGE SCALE GENOMIC DNA]</scope>
    <source>
        <strain evidence="15 16">DSM 24636</strain>
    </source>
</reference>
<keyword evidence="7" id="KW-0408">Iron</keyword>
<evidence type="ECO:0000256" key="11">
    <source>
        <dbReference type="ARBA" id="ARBA00023237"/>
    </source>
</evidence>
<evidence type="ECO:0000256" key="1">
    <source>
        <dbReference type="ARBA" id="ARBA00004571"/>
    </source>
</evidence>
<gene>
    <name evidence="15" type="ORF">CRV06_13255</name>
</gene>